<evidence type="ECO:0000313" key="8">
    <source>
        <dbReference type="EMBL" id="OGZ13439.1"/>
    </source>
</evidence>
<dbReference type="GO" id="GO:0004222">
    <property type="term" value="F:metalloendopeptidase activity"/>
    <property type="evidence" value="ECO:0007669"/>
    <property type="project" value="InterPro"/>
</dbReference>
<dbReference type="InterPro" id="IPR002036">
    <property type="entry name" value="YbeY"/>
</dbReference>
<keyword evidence="5 7" id="KW-0378">Hydrolase</keyword>
<accession>A0A1G2DIK6</accession>
<keyword evidence="3 7" id="KW-0479">Metal-binding</keyword>
<evidence type="ECO:0000256" key="1">
    <source>
        <dbReference type="ARBA" id="ARBA00010875"/>
    </source>
</evidence>
<comment type="function">
    <text evidence="7">Single strand-specific metallo-endoribonuclease involved in late-stage 70S ribosome quality control and in maturation of the 3' terminus of the 16S rRNA.</text>
</comment>
<keyword evidence="7" id="KW-0698">rRNA processing</keyword>
<organism evidence="8 9">
    <name type="scientific">Candidatus Lloydbacteria bacterium RIFCSPLOWO2_01_FULL_50_20</name>
    <dbReference type="NCBI Taxonomy" id="1798665"/>
    <lineage>
        <taxon>Bacteria</taxon>
        <taxon>Candidatus Lloydiibacteriota</taxon>
    </lineage>
</organism>
<dbReference type="HAMAP" id="MF_00009">
    <property type="entry name" value="Endoribonucl_YbeY"/>
    <property type="match status" value="1"/>
</dbReference>
<evidence type="ECO:0000256" key="5">
    <source>
        <dbReference type="ARBA" id="ARBA00022801"/>
    </source>
</evidence>
<keyword evidence="7" id="KW-0963">Cytoplasm</keyword>
<dbReference type="STRING" id="1798665.A2942_01175"/>
<sequence>MAVADKTSGFAITRLTKGRMPVLPFLRMKGRVLGKKYVLSLVIAGDAYSQKLNRTYRKKSYVPNVLSFPLEKQSGEIVLNLRQAKRECRSRNESFRFFTALLFIHSLLHLKGYRHGGTMERQEQQLLAKFHIKNSSRP</sequence>
<comment type="caution">
    <text evidence="8">The sequence shown here is derived from an EMBL/GenBank/DDBJ whole genome shotgun (WGS) entry which is preliminary data.</text>
</comment>
<feature type="binding site" evidence="7">
    <location>
        <position position="109"/>
    </location>
    <ligand>
        <name>Zn(2+)</name>
        <dbReference type="ChEBI" id="CHEBI:29105"/>
        <note>catalytic</note>
    </ligand>
</feature>
<keyword evidence="6 7" id="KW-0862">Zinc</keyword>
<dbReference type="GO" id="GO:0006364">
    <property type="term" value="P:rRNA processing"/>
    <property type="evidence" value="ECO:0007669"/>
    <property type="project" value="UniProtKB-UniRule"/>
</dbReference>
<keyword evidence="7" id="KW-0690">Ribosome biogenesis</keyword>
<dbReference type="EMBL" id="MHLP01000007">
    <property type="protein sequence ID" value="OGZ13439.1"/>
    <property type="molecule type" value="Genomic_DNA"/>
</dbReference>
<keyword evidence="2 7" id="KW-0540">Nuclease</keyword>
<proteinExistence type="inferred from homology"/>
<keyword evidence="4 7" id="KW-0255">Endonuclease</keyword>
<evidence type="ECO:0000256" key="4">
    <source>
        <dbReference type="ARBA" id="ARBA00022759"/>
    </source>
</evidence>
<dbReference type="Pfam" id="PF02130">
    <property type="entry name" value="YbeY"/>
    <property type="match status" value="1"/>
</dbReference>
<evidence type="ECO:0000313" key="9">
    <source>
        <dbReference type="Proteomes" id="UP000178534"/>
    </source>
</evidence>
<feature type="binding site" evidence="7">
    <location>
        <position position="105"/>
    </location>
    <ligand>
        <name>Zn(2+)</name>
        <dbReference type="ChEBI" id="CHEBI:29105"/>
        <note>catalytic</note>
    </ligand>
</feature>
<evidence type="ECO:0000256" key="2">
    <source>
        <dbReference type="ARBA" id="ARBA00022722"/>
    </source>
</evidence>
<dbReference type="AlphaFoldDB" id="A0A1G2DIK6"/>
<dbReference type="GO" id="GO:0005737">
    <property type="term" value="C:cytoplasm"/>
    <property type="evidence" value="ECO:0007669"/>
    <property type="project" value="UniProtKB-SubCell"/>
</dbReference>
<feature type="binding site" evidence="7">
    <location>
        <position position="115"/>
    </location>
    <ligand>
        <name>Zn(2+)</name>
        <dbReference type="ChEBI" id="CHEBI:29105"/>
        <note>catalytic</note>
    </ligand>
</feature>
<dbReference type="GO" id="GO:0008270">
    <property type="term" value="F:zinc ion binding"/>
    <property type="evidence" value="ECO:0007669"/>
    <property type="project" value="UniProtKB-UniRule"/>
</dbReference>
<dbReference type="GO" id="GO:0004521">
    <property type="term" value="F:RNA endonuclease activity"/>
    <property type="evidence" value="ECO:0007669"/>
    <property type="project" value="UniProtKB-UniRule"/>
</dbReference>
<evidence type="ECO:0000256" key="3">
    <source>
        <dbReference type="ARBA" id="ARBA00022723"/>
    </source>
</evidence>
<comment type="subcellular location">
    <subcellularLocation>
        <location evidence="7">Cytoplasm</location>
    </subcellularLocation>
</comment>
<protein>
    <recommendedName>
        <fullName evidence="7">Endoribonuclease YbeY</fullName>
        <ecNumber evidence="7">3.1.-.-</ecNumber>
    </recommendedName>
</protein>
<reference evidence="8 9" key="1">
    <citation type="journal article" date="2016" name="Nat. Commun.">
        <title>Thousands of microbial genomes shed light on interconnected biogeochemical processes in an aquifer system.</title>
        <authorList>
            <person name="Anantharaman K."/>
            <person name="Brown C.T."/>
            <person name="Hug L.A."/>
            <person name="Sharon I."/>
            <person name="Castelle C.J."/>
            <person name="Probst A.J."/>
            <person name="Thomas B.C."/>
            <person name="Singh A."/>
            <person name="Wilkins M.J."/>
            <person name="Karaoz U."/>
            <person name="Brodie E.L."/>
            <person name="Williams K.H."/>
            <person name="Hubbard S.S."/>
            <person name="Banfield J.F."/>
        </authorList>
    </citation>
    <scope>NUCLEOTIDE SEQUENCE [LARGE SCALE GENOMIC DNA]</scope>
</reference>
<dbReference type="SUPFAM" id="SSF55486">
    <property type="entry name" value="Metalloproteases ('zincins'), catalytic domain"/>
    <property type="match status" value="1"/>
</dbReference>
<dbReference type="InterPro" id="IPR023091">
    <property type="entry name" value="MetalPrtase_cat_dom_sf_prd"/>
</dbReference>
<dbReference type="Proteomes" id="UP000178534">
    <property type="component" value="Unassembled WGS sequence"/>
</dbReference>
<evidence type="ECO:0000256" key="7">
    <source>
        <dbReference type="HAMAP-Rule" id="MF_00009"/>
    </source>
</evidence>
<dbReference type="Gene3D" id="3.40.390.30">
    <property type="entry name" value="Metalloproteases ('zincins'), catalytic domain"/>
    <property type="match status" value="1"/>
</dbReference>
<gene>
    <name evidence="7" type="primary">ybeY</name>
    <name evidence="8" type="ORF">A2942_01175</name>
</gene>
<dbReference type="NCBIfam" id="TIGR00043">
    <property type="entry name" value="rRNA maturation RNase YbeY"/>
    <property type="match status" value="1"/>
</dbReference>
<dbReference type="EC" id="3.1.-.-" evidence="7"/>
<comment type="similarity">
    <text evidence="1 7">Belongs to the endoribonuclease YbeY family.</text>
</comment>
<comment type="cofactor">
    <cofactor evidence="7">
        <name>Zn(2+)</name>
        <dbReference type="ChEBI" id="CHEBI:29105"/>
    </cofactor>
    <text evidence="7">Binds 1 zinc ion.</text>
</comment>
<evidence type="ECO:0000256" key="6">
    <source>
        <dbReference type="ARBA" id="ARBA00022833"/>
    </source>
</evidence>
<name>A0A1G2DIK6_9BACT</name>